<name>A0A8I1DT04_BURCE</name>
<dbReference type="RefSeq" id="WP_176131881.1">
    <property type="nucleotide sequence ID" value="NZ_CADDZZ010000042.1"/>
</dbReference>
<comment type="caution">
    <text evidence="2">The sequence shown here is derived from an EMBL/GenBank/DDBJ whole genome shotgun (WGS) entry which is preliminary data.</text>
</comment>
<dbReference type="AlphaFoldDB" id="A0A8I1DT04"/>
<dbReference type="Proteomes" id="UP000645612">
    <property type="component" value="Unassembled WGS sequence"/>
</dbReference>
<dbReference type="InterPro" id="IPR012312">
    <property type="entry name" value="Hemerythrin-like"/>
</dbReference>
<dbReference type="PANTHER" id="PTHR39966:SF1">
    <property type="entry name" value="HEMERYTHRIN-LIKE DOMAIN-CONTAINING PROTEIN"/>
    <property type="match status" value="1"/>
</dbReference>
<sequence>MPSLGPRSAITVILHEHDQLSTVIEGMRRFVHLLVAGAPVPDLMVFRAMLYYIREYPQQVHHPKEDRYLFRPLRDRTNEFDSVLDELESQHDRGDVKLRNLEHALTRYELKQGTSALRTLGALMDDYAEFYADHRCLEETLILPAAKRLLTLGDWAEIDAAFGANRDPFDGAKLEDDLGKLFSMIVNAIPDQEVGCSVATIEGQPAT</sequence>
<evidence type="ECO:0000259" key="1">
    <source>
        <dbReference type="Pfam" id="PF01814"/>
    </source>
</evidence>
<evidence type="ECO:0000313" key="2">
    <source>
        <dbReference type="EMBL" id="MBH9702627.1"/>
    </source>
</evidence>
<reference evidence="2" key="1">
    <citation type="submission" date="2020-12" db="EMBL/GenBank/DDBJ databases">
        <title>Burkholderia cepacia complex in Mexico.</title>
        <authorList>
            <person name="Estrada P."/>
        </authorList>
    </citation>
    <scope>NUCLEOTIDE SEQUENCE</scope>
    <source>
        <strain evidence="2">871</strain>
    </source>
</reference>
<dbReference type="Gene3D" id="1.20.120.520">
    <property type="entry name" value="nmb1532 protein domain like"/>
    <property type="match status" value="1"/>
</dbReference>
<dbReference type="PANTHER" id="PTHR39966">
    <property type="entry name" value="BLL2471 PROTEIN-RELATED"/>
    <property type="match status" value="1"/>
</dbReference>
<gene>
    <name evidence="2" type="ORF">JAO13_40025</name>
</gene>
<dbReference type="Pfam" id="PF01814">
    <property type="entry name" value="Hemerythrin"/>
    <property type="match status" value="1"/>
</dbReference>
<organism evidence="2 3">
    <name type="scientific">Burkholderia cepacia</name>
    <name type="common">Pseudomonas cepacia</name>
    <dbReference type="NCBI Taxonomy" id="292"/>
    <lineage>
        <taxon>Bacteria</taxon>
        <taxon>Pseudomonadati</taxon>
        <taxon>Pseudomonadota</taxon>
        <taxon>Betaproteobacteria</taxon>
        <taxon>Burkholderiales</taxon>
        <taxon>Burkholderiaceae</taxon>
        <taxon>Burkholderia</taxon>
        <taxon>Burkholderia cepacia complex</taxon>
    </lineage>
</organism>
<proteinExistence type="predicted"/>
<dbReference type="CDD" id="cd12108">
    <property type="entry name" value="Hr-like"/>
    <property type="match status" value="1"/>
</dbReference>
<evidence type="ECO:0000313" key="3">
    <source>
        <dbReference type="Proteomes" id="UP000645612"/>
    </source>
</evidence>
<protein>
    <submittedName>
        <fullName evidence="2">Hemerythrin domain-containing protein</fullName>
    </submittedName>
</protein>
<accession>A0A8I1DT04</accession>
<dbReference type="GO" id="GO:0005886">
    <property type="term" value="C:plasma membrane"/>
    <property type="evidence" value="ECO:0007669"/>
    <property type="project" value="TreeGrafter"/>
</dbReference>
<feature type="domain" description="Hemerythrin-like" evidence="1">
    <location>
        <begin position="9"/>
        <end position="146"/>
    </location>
</feature>
<dbReference type="EMBL" id="JAEDXG010000087">
    <property type="protein sequence ID" value="MBH9702627.1"/>
    <property type="molecule type" value="Genomic_DNA"/>
</dbReference>